<dbReference type="AlphaFoldDB" id="A0A829Q7I5"/>
<dbReference type="EMBL" id="JAOF01000001">
    <property type="protein sequence ID" value="EUA48649.1"/>
    <property type="molecule type" value="Genomic_DNA"/>
</dbReference>
<proteinExistence type="predicted"/>
<keyword evidence="1" id="KW-0472">Membrane</keyword>
<evidence type="ECO:0000256" key="1">
    <source>
        <dbReference type="SAM" id="Phobius"/>
    </source>
</evidence>
<keyword evidence="1" id="KW-1133">Transmembrane helix</keyword>
<name>A0A829Q7I5_9MYCO</name>
<dbReference type="InterPro" id="IPR021903">
    <property type="entry name" value="DUF3515"/>
</dbReference>
<evidence type="ECO:0000313" key="2">
    <source>
        <dbReference type="EMBL" id="EUA48649.1"/>
    </source>
</evidence>
<accession>A0A829Q7I5</accession>
<gene>
    <name evidence="2" type="ORF">I543_3525</name>
</gene>
<keyword evidence="1" id="KW-0812">Transmembrane</keyword>
<organism evidence="2 3">
    <name type="scientific">Mycobacteroides abscessus 21</name>
    <dbReference type="NCBI Taxonomy" id="1299324"/>
    <lineage>
        <taxon>Bacteria</taxon>
        <taxon>Bacillati</taxon>
        <taxon>Actinomycetota</taxon>
        <taxon>Actinomycetes</taxon>
        <taxon>Mycobacteriales</taxon>
        <taxon>Mycobacteriaceae</taxon>
        <taxon>Mycobacteroides</taxon>
        <taxon>Mycobacteroides abscessus</taxon>
    </lineage>
</organism>
<dbReference type="Proteomes" id="UP000020103">
    <property type="component" value="Unassembled WGS sequence"/>
</dbReference>
<reference evidence="2 3" key="1">
    <citation type="submission" date="2013-12" db="EMBL/GenBank/DDBJ databases">
        <authorList>
            <person name="Madinger N."/>
            <person name="Lenaerts A."/>
            <person name="Ordway D."/>
            <person name="DeGroote M.A."/>
            <person name="Parker T."/>
            <person name="Sizemore C."/>
            <person name="Tallon L.J."/>
            <person name="Sadzewicz L.K."/>
            <person name="Sengamalay N."/>
            <person name="Fraser C.M."/>
            <person name="Hine E."/>
            <person name="Shefchek K.A."/>
            <person name="Das S.P."/>
            <person name="Tettelin H."/>
        </authorList>
    </citation>
    <scope>NUCLEOTIDE SEQUENCE [LARGE SCALE GENOMIC DNA]</scope>
    <source>
        <strain evidence="2 3">21</strain>
    </source>
</reference>
<protein>
    <submittedName>
        <fullName evidence="2">Uncharacterized protein</fullName>
    </submittedName>
</protein>
<feature type="transmembrane region" description="Helical" evidence="1">
    <location>
        <begin position="12"/>
        <end position="31"/>
    </location>
</feature>
<comment type="caution">
    <text evidence="2">The sequence shown here is derived from an EMBL/GenBank/DDBJ whole genome shotgun (WGS) entry which is preliminary data.</text>
</comment>
<dbReference type="Pfam" id="PF12028">
    <property type="entry name" value="DUF3515"/>
    <property type="match status" value="1"/>
</dbReference>
<evidence type="ECO:0000313" key="3">
    <source>
        <dbReference type="Proteomes" id="UP000020103"/>
    </source>
</evidence>
<sequence>MQSEDGPPRKLLIGIAVFGAIAALAVLFGVLKYAQFQNETRPLSVANIPAPQANSPLCVDMASAYPGKMAGDWSRVEIAEPKPPAAAAWRRGRIR</sequence>